<dbReference type="Gene3D" id="3.30.40.10">
    <property type="entry name" value="Zinc/RING finger domain, C3HC4 (zinc finger)"/>
    <property type="match status" value="1"/>
</dbReference>
<keyword evidence="3" id="KW-0862">Zinc</keyword>
<evidence type="ECO:0000256" key="4">
    <source>
        <dbReference type="PROSITE-ProRule" id="PRU00146"/>
    </source>
</evidence>
<dbReference type="GO" id="GO:0006338">
    <property type="term" value="P:chromatin remodeling"/>
    <property type="evidence" value="ECO:0007669"/>
    <property type="project" value="InterPro"/>
</dbReference>
<evidence type="ECO:0000256" key="1">
    <source>
        <dbReference type="ARBA" id="ARBA00022723"/>
    </source>
</evidence>
<evidence type="ECO:0000313" key="7">
    <source>
        <dbReference type="EMBL" id="KAJ6822044.1"/>
    </source>
</evidence>
<accession>A0AAX6G032</accession>
<dbReference type="SMART" id="SM00249">
    <property type="entry name" value="PHD"/>
    <property type="match status" value="1"/>
</dbReference>
<gene>
    <name evidence="7" type="ORF">M6B38_130190</name>
</gene>
<dbReference type="PANTHER" id="PTHR46510">
    <property type="entry name" value="BROMODOMAIN ADJACENT TO ZINC FINGER DOMAIN PROTEIN 1A"/>
    <property type="match status" value="1"/>
</dbReference>
<protein>
    <submittedName>
        <fullName evidence="7">Uncharacterized protein</fullName>
    </submittedName>
</protein>
<dbReference type="InterPro" id="IPR047171">
    <property type="entry name" value="BAZ1A"/>
</dbReference>
<dbReference type="InterPro" id="IPR001965">
    <property type="entry name" value="Znf_PHD"/>
</dbReference>
<dbReference type="EMBL" id="JANAVB010024631">
    <property type="protein sequence ID" value="KAJ6822044.1"/>
    <property type="molecule type" value="Genomic_DNA"/>
</dbReference>
<dbReference type="SUPFAM" id="SSF57903">
    <property type="entry name" value="FYVE/PHD zinc finger"/>
    <property type="match status" value="1"/>
</dbReference>
<reference evidence="7" key="2">
    <citation type="submission" date="2023-04" db="EMBL/GenBank/DDBJ databases">
        <authorList>
            <person name="Bruccoleri R.E."/>
            <person name="Oakeley E.J."/>
            <person name="Faust A.-M."/>
            <person name="Dessus-Babus S."/>
            <person name="Altorfer M."/>
            <person name="Burckhardt D."/>
            <person name="Oertli M."/>
            <person name="Naumann U."/>
            <person name="Petersen F."/>
            <person name="Wong J."/>
        </authorList>
    </citation>
    <scope>NUCLEOTIDE SEQUENCE</scope>
    <source>
        <strain evidence="7">GSM-AAB239-AS_SAM_17_03QT</strain>
        <tissue evidence="7">Leaf</tissue>
    </source>
</reference>
<keyword evidence="1" id="KW-0479">Metal-binding</keyword>
<evidence type="ECO:0000259" key="5">
    <source>
        <dbReference type="PROSITE" id="PS50016"/>
    </source>
</evidence>
<dbReference type="InterPro" id="IPR019786">
    <property type="entry name" value="Zinc_finger_PHD-type_CS"/>
</dbReference>
<dbReference type="PROSITE" id="PS50016">
    <property type="entry name" value="ZF_PHD_2"/>
    <property type="match status" value="1"/>
</dbReference>
<dbReference type="GO" id="GO:0006355">
    <property type="term" value="P:regulation of DNA-templated transcription"/>
    <property type="evidence" value="ECO:0007669"/>
    <property type="project" value="TreeGrafter"/>
</dbReference>
<dbReference type="InterPro" id="IPR011011">
    <property type="entry name" value="Znf_FYVE_PHD"/>
</dbReference>
<dbReference type="Pfam" id="PF00628">
    <property type="entry name" value="PHD"/>
    <property type="match status" value="1"/>
</dbReference>
<sequence>MSPSCDECPWDRCRKSNCIVEEETKSSGTNAVGFSRTSSDISTLNDTCVAPLPIDGVYKRRKLQGMSIALLSDENARSTNDVHGSTLCSDDQLLTTEKEIVALAPISCVNGCSRELLVNRDQLISRQHCALKPAATGSSQLETSPKSLPCNICYMRKNKVPQHLLPDDSTREEKVPNKEYATNFNKSVIQHSVNANDRCSSSKCNMEHGSTSTNMKAEVEDAGECSSSIAVLVPFGEFTSPKELCIYVLKSHGLLSGGCIPSARPSEILSSCDDSPSQSCKICGQLDKPLKMLICDLCEEAFHLSCCNPRVKKLPVDEWYCQPCFRKKPKSFLQNSAEKSFNRNDAKLEKRRRTCRDLDPISFMLKDTEPYTTGVRIGDDFQAEVPDWSGPFLINHDYIGEPSEIDPTVSTCLKGWHSYKSAKTNSIGNWIQCQEVIGTSENGEEIVCGKWRRAPLFVVQTDDWDCSCALPWDPIHADCAVPQEVETQEVLKHLKYIDMLRPRLAEKKRKINQM</sequence>
<feature type="domain" description="CW-type" evidence="6">
    <location>
        <begin position="424"/>
        <end position="487"/>
    </location>
</feature>
<dbReference type="PROSITE" id="PS51050">
    <property type="entry name" value="ZF_CW"/>
    <property type="match status" value="1"/>
</dbReference>
<dbReference type="FunFam" id="3.30.40.100:FF:000005">
    <property type="entry name" value="uncharacterized protein LOC106759733 isoform X4"/>
    <property type="match status" value="1"/>
</dbReference>
<dbReference type="Gene3D" id="3.30.40.100">
    <property type="match status" value="1"/>
</dbReference>
<name>A0AAX6G032_IRIPA</name>
<feature type="domain" description="PHD-type" evidence="5">
    <location>
        <begin position="277"/>
        <end position="327"/>
    </location>
</feature>
<dbReference type="PANTHER" id="PTHR46510:SF1">
    <property type="entry name" value="BROMODOMAIN ADJACENT TO ZINC FINGER DOMAIN PROTEIN 1A"/>
    <property type="match status" value="1"/>
</dbReference>
<evidence type="ECO:0000259" key="6">
    <source>
        <dbReference type="PROSITE" id="PS51050"/>
    </source>
</evidence>
<dbReference type="InterPro" id="IPR019787">
    <property type="entry name" value="Znf_PHD-finger"/>
</dbReference>
<organism evidence="7 8">
    <name type="scientific">Iris pallida</name>
    <name type="common">Sweet iris</name>
    <dbReference type="NCBI Taxonomy" id="29817"/>
    <lineage>
        <taxon>Eukaryota</taxon>
        <taxon>Viridiplantae</taxon>
        <taxon>Streptophyta</taxon>
        <taxon>Embryophyta</taxon>
        <taxon>Tracheophyta</taxon>
        <taxon>Spermatophyta</taxon>
        <taxon>Magnoliopsida</taxon>
        <taxon>Liliopsida</taxon>
        <taxon>Asparagales</taxon>
        <taxon>Iridaceae</taxon>
        <taxon>Iridoideae</taxon>
        <taxon>Irideae</taxon>
        <taxon>Iris</taxon>
    </lineage>
</organism>
<reference evidence="7" key="1">
    <citation type="journal article" date="2023" name="GigaByte">
        <title>Genome assembly of the bearded iris, Iris pallida Lam.</title>
        <authorList>
            <person name="Bruccoleri R.E."/>
            <person name="Oakeley E.J."/>
            <person name="Faust A.M.E."/>
            <person name="Altorfer M."/>
            <person name="Dessus-Babus S."/>
            <person name="Burckhardt D."/>
            <person name="Oertli M."/>
            <person name="Naumann U."/>
            <person name="Petersen F."/>
            <person name="Wong J."/>
        </authorList>
    </citation>
    <scope>NUCLEOTIDE SEQUENCE</scope>
    <source>
        <strain evidence="7">GSM-AAB239-AS_SAM_17_03QT</strain>
    </source>
</reference>
<evidence type="ECO:0000313" key="8">
    <source>
        <dbReference type="Proteomes" id="UP001140949"/>
    </source>
</evidence>
<dbReference type="GO" id="GO:0008623">
    <property type="term" value="C:CHRAC"/>
    <property type="evidence" value="ECO:0007669"/>
    <property type="project" value="TreeGrafter"/>
</dbReference>
<dbReference type="GO" id="GO:0000228">
    <property type="term" value="C:nuclear chromosome"/>
    <property type="evidence" value="ECO:0007669"/>
    <property type="project" value="TreeGrafter"/>
</dbReference>
<dbReference type="Proteomes" id="UP001140949">
    <property type="component" value="Unassembled WGS sequence"/>
</dbReference>
<dbReference type="GO" id="GO:0003677">
    <property type="term" value="F:DNA binding"/>
    <property type="evidence" value="ECO:0007669"/>
    <property type="project" value="TreeGrafter"/>
</dbReference>
<comment type="caution">
    <text evidence="7">The sequence shown here is derived from an EMBL/GenBank/DDBJ whole genome shotgun (WGS) entry which is preliminary data.</text>
</comment>
<keyword evidence="8" id="KW-1185">Reference proteome</keyword>
<dbReference type="GO" id="GO:0031445">
    <property type="term" value="P:regulation of heterochromatin formation"/>
    <property type="evidence" value="ECO:0007669"/>
    <property type="project" value="TreeGrafter"/>
</dbReference>
<evidence type="ECO:0000256" key="3">
    <source>
        <dbReference type="ARBA" id="ARBA00022833"/>
    </source>
</evidence>
<dbReference type="AlphaFoldDB" id="A0AAX6G032"/>
<dbReference type="PROSITE" id="PS01359">
    <property type="entry name" value="ZF_PHD_1"/>
    <property type="match status" value="1"/>
</dbReference>
<dbReference type="GO" id="GO:0045740">
    <property type="term" value="P:positive regulation of DNA replication"/>
    <property type="evidence" value="ECO:0007669"/>
    <property type="project" value="TreeGrafter"/>
</dbReference>
<keyword evidence="2 4" id="KW-0863">Zinc-finger</keyword>
<proteinExistence type="predicted"/>
<dbReference type="GO" id="GO:0008270">
    <property type="term" value="F:zinc ion binding"/>
    <property type="evidence" value="ECO:0007669"/>
    <property type="project" value="UniProtKB-KW"/>
</dbReference>
<evidence type="ECO:0000256" key="2">
    <source>
        <dbReference type="ARBA" id="ARBA00022771"/>
    </source>
</evidence>
<dbReference type="InterPro" id="IPR011124">
    <property type="entry name" value="Znf_CW"/>
</dbReference>
<dbReference type="InterPro" id="IPR013083">
    <property type="entry name" value="Znf_RING/FYVE/PHD"/>
</dbReference>